<protein>
    <submittedName>
        <fullName evidence="1">Uncharacterized protein</fullName>
    </submittedName>
</protein>
<dbReference type="Proteomes" id="UP001162483">
    <property type="component" value="Unassembled WGS sequence"/>
</dbReference>
<accession>A0ABN9GGS2</accession>
<comment type="caution">
    <text evidence="1">The sequence shown here is derived from an EMBL/GenBank/DDBJ whole genome shotgun (WGS) entry which is preliminary data.</text>
</comment>
<keyword evidence="2" id="KW-1185">Reference proteome</keyword>
<evidence type="ECO:0000313" key="2">
    <source>
        <dbReference type="Proteomes" id="UP001162483"/>
    </source>
</evidence>
<proteinExistence type="predicted"/>
<evidence type="ECO:0000313" key="1">
    <source>
        <dbReference type="EMBL" id="CAI9608590.1"/>
    </source>
</evidence>
<reference evidence="1" key="1">
    <citation type="submission" date="2023-05" db="EMBL/GenBank/DDBJ databases">
        <authorList>
            <person name="Stuckert A."/>
        </authorList>
    </citation>
    <scope>NUCLEOTIDE SEQUENCE</scope>
</reference>
<feature type="non-terminal residue" evidence="1">
    <location>
        <position position="1"/>
    </location>
</feature>
<sequence length="49" mass="5772">LGVSQVGLSFNNKGLKKCINILTHPRHNRLYPIYNGSPWWIQRVFVHLR</sequence>
<organism evidence="1 2">
    <name type="scientific">Staurois parvus</name>
    <dbReference type="NCBI Taxonomy" id="386267"/>
    <lineage>
        <taxon>Eukaryota</taxon>
        <taxon>Metazoa</taxon>
        <taxon>Chordata</taxon>
        <taxon>Craniata</taxon>
        <taxon>Vertebrata</taxon>
        <taxon>Euteleostomi</taxon>
        <taxon>Amphibia</taxon>
        <taxon>Batrachia</taxon>
        <taxon>Anura</taxon>
        <taxon>Neobatrachia</taxon>
        <taxon>Ranoidea</taxon>
        <taxon>Ranidae</taxon>
        <taxon>Staurois</taxon>
    </lineage>
</organism>
<dbReference type="EMBL" id="CATNWA010018633">
    <property type="protein sequence ID" value="CAI9608590.1"/>
    <property type="molecule type" value="Genomic_DNA"/>
</dbReference>
<name>A0ABN9GGS2_9NEOB</name>
<gene>
    <name evidence="1" type="ORF">SPARVUS_LOCUS14126783</name>
</gene>